<feature type="chain" id="PRO_5018124598" evidence="1">
    <location>
        <begin position="26"/>
        <end position="124"/>
    </location>
</feature>
<dbReference type="AlphaFoldDB" id="A0A3N0XLY3"/>
<evidence type="ECO:0000313" key="2">
    <source>
        <dbReference type="EMBL" id="ROI69424.1"/>
    </source>
</evidence>
<keyword evidence="3" id="KW-1185">Reference proteome</keyword>
<sequence>MSGPCVRIPFWVRVFLLLLLHRASAGCPELLSSGCSCAEDRGKAHSVPGARRKVSCGGKELTETPEVSLLPNRTVSLKLPCLNSFQMWGRAVRCLELIMCGCTVTELIEGEGVQERERREREEV</sequence>
<dbReference type="Proteomes" id="UP000281406">
    <property type="component" value="Unassembled WGS sequence"/>
</dbReference>
<gene>
    <name evidence="2" type="ORF">DPX16_14364</name>
</gene>
<dbReference type="EMBL" id="RJVU01069537">
    <property type="protein sequence ID" value="ROI69424.1"/>
    <property type="molecule type" value="Genomic_DNA"/>
</dbReference>
<proteinExistence type="predicted"/>
<evidence type="ECO:0000313" key="3">
    <source>
        <dbReference type="Proteomes" id="UP000281406"/>
    </source>
</evidence>
<accession>A0A3N0XLY3</accession>
<feature type="signal peptide" evidence="1">
    <location>
        <begin position="1"/>
        <end position="25"/>
    </location>
</feature>
<evidence type="ECO:0000256" key="1">
    <source>
        <dbReference type="SAM" id="SignalP"/>
    </source>
</evidence>
<organism evidence="2 3">
    <name type="scientific">Anabarilius grahami</name>
    <name type="common">Kanglang fish</name>
    <name type="synonym">Barilius grahami</name>
    <dbReference type="NCBI Taxonomy" id="495550"/>
    <lineage>
        <taxon>Eukaryota</taxon>
        <taxon>Metazoa</taxon>
        <taxon>Chordata</taxon>
        <taxon>Craniata</taxon>
        <taxon>Vertebrata</taxon>
        <taxon>Euteleostomi</taxon>
        <taxon>Actinopterygii</taxon>
        <taxon>Neopterygii</taxon>
        <taxon>Teleostei</taxon>
        <taxon>Ostariophysi</taxon>
        <taxon>Cypriniformes</taxon>
        <taxon>Xenocyprididae</taxon>
        <taxon>Xenocypridinae</taxon>
        <taxon>Xenocypridinae incertae sedis</taxon>
        <taxon>Anabarilius</taxon>
    </lineage>
</organism>
<protein>
    <submittedName>
        <fullName evidence="2">Adhesion G protein-coupled receptor A2</fullName>
    </submittedName>
</protein>
<reference evidence="2 3" key="1">
    <citation type="submission" date="2018-10" db="EMBL/GenBank/DDBJ databases">
        <title>Genome assembly for a Yunnan-Guizhou Plateau 3E fish, Anabarilius grahami (Regan), and its evolutionary and genetic applications.</title>
        <authorList>
            <person name="Jiang W."/>
        </authorList>
    </citation>
    <scope>NUCLEOTIDE SEQUENCE [LARGE SCALE GENOMIC DNA]</scope>
    <source>
        <strain evidence="2">AG-KIZ</strain>
        <tissue evidence="2">Muscle</tissue>
    </source>
</reference>
<name>A0A3N0XLY3_ANAGA</name>
<comment type="caution">
    <text evidence="2">The sequence shown here is derived from an EMBL/GenBank/DDBJ whole genome shotgun (WGS) entry which is preliminary data.</text>
</comment>
<dbReference type="OrthoDB" id="10031018at2759"/>
<keyword evidence="2" id="KW-0675">Receptor</keyword>
<keyword evidence="1" id="KW-0732">Signal</keyword>